<dbReference type="InterPro" id="IPR016024">
    <property type="entry name" value="ARM-type_fold"/>
</dbReference>
<reference evidence="1" key="1">
    <citation type="journal article" date="2021" name="Proc. Natl. Acad. Sci. U.S.A.">
        <title>A Catalog of Tens of Thousands of Viruses from Human Metagenomes Reveals Hidden Associations with Chronic Diseases.</title>
        <authorList>
            <person name="Tisza M.J."/>
            <person name="Buck C.B."/>
        </authorList>
    </citation>
    <scope>NUCLEOTIDE SEQUENCE</scope>
    <source>
        <strain evidence="1">CtckI12</strain>
    </source>
</reference>
<name>A0A8S5NXH4_9CAUD</name>
<proteinExistence type="predicted"/>
<organism evidence="1">
    <name type="scientific">Siphoviridae sp. ctckI12</name>
    <dbReference type="NCBI Taxonomy" id="2825574"/>
    <lineage>
        <taxon>Viruses</taxon>
        <taxon>Duplodnaviria</taxon>
        <taxon>Heunggongvirae</taxon>
        <taxon>Uroviricota</taxon>
        <taxon>Caudoviricetes</taxon>
    </lineage>
</organism>
<evidence type="ECO:0000313" key="1">
    <source>
        <dbReference type="EMBL" id="DAD99525.1"/>
    </source>
</evidence>
<dbReference type="SUPFAM" id="SSF48371">
    <property type="entry name" value="ARM repeat"/>
    <property type="match status" value="1"/>
</dbReference>
<accession>A0A8S5NXH4</accession>
<protein>
    <submittedName>
        <fullName evidence="1">Tail tape measure protein</fullName>
    </submittedName>
</protein>
<sequence>MDIFNLYAKLSLNTDDYEKGVEKAKGGASSLMDVFSGTLLGNVVSDGLRTVANGITEIGKTAANMAVSIGKASLDSYADYEQLVGGVETLYKDSAGIIENYAKDAYKNVGLSANDYMETSTSFAAALVTSLGGDTGKAAEMANTAISDMSDNANKMGTNMQSIQDAYNGFAKQNYTMLDNLKIGYGGTQAEMKRLIKEAAAMTDTQKELGVTVDSNSMSYANIVQAIHVVQANMGIMGTTSKEAATTIQGSTASMKSAWENLLTGIADPEQDFQTLVDNLVDSVITAGNNIIPRIKEIVPTLIDGLSELVTQLAPYVSGVIMELEPTIEEGLQALFGGLSSVASELQPIVADVFSFFGDAIISGLTSAIESSDFSFLLDIFNIVKTAIENIANIIDSFKNNANAAWDAISAKIQEVVEFVQPYVEAAMQVIGQVVTQVITDLTPVIQSIGEAFSAAWSLVQTVWAWASAFFQAIFQTIVVIFAPFAPIISGFFQGAWIIIQSIWNVAVSFFQTVFDLITGVFSTIDAVLSGDFQSAWESIQGIFEGAFGFFSTVGQNAVNGIKGGIAAAWGGLVSFVQGLWDGIKSIFVINASDVKNNTGSDGSHAGGMDYVPYNNYVANLHRGEMVLTADEADAYRRGNSGGGSFTVNQTIYAAKQTPVELAASTAAYFQRARWAL</sequence>
<dbReference type="EMBL" id="BK015287">
    <property type="protein sequence ID" value="DAD99525.1"/>
    <property type="molecule type" value="Genomic_DNA"/>
</dbReference>